<keyword evidence="11" id="KW-1185">Reference proteome</keyword>
<evidence type="ECO:0000256" key="7">
    <source>
        <dbReference type="ARBA" id="ARBA00023328"/>
    </source>
</evidence>
<evidence type="ECO:0000256" key="2">
    <source>
        <dbReference type="ARBA" id="ARBA00004584"/>
    </source>
</evidence>
<dbReference type="OrthoDB" id="2525827at2759"/>
<dbReference type="GeneID" id="28976635"/>
<evidence type="ECO:0000313" key="10">
    <source>
        <dbReference type="EMBL" id="KPV77199.1"/>
    </source>
</evidence>
<name>A0A194S9D6_RHOGW</name>
<keyword evidence="4" id="KW-0158">Chromosome</keyword>
<dbReference type="InterPro" id="IPR020993">
    <property type="entry name" value="Centromere_CenpK"/>
</dbReference>
<evidence type="ECO:0000256" key="8">
    <source>
        <dbReference type="SAM" id="Coils"/>
    </source>
</evidence>
<keyword evidence="6" id="KW-0539">Nucleus</keyword>
<evidence type="ECO:0000256" key="9">
    <source>
        <dbReference type="SAM" id="MobiDB-lite"/>
    </source>
</evidence>
<dbReference type="AlphaFoldDB" id="A0A194S9D6"/>
<evidence type="ECO:0000256" key="3">
    <source>
        <dbReference type="ARBA" id="ARBA00005795"/>
    </source>
</evidence>
<dbReference type="Proteomes" id="UP000053890">
    <property type="component" value="Unassembled WGS sequence"/>
</dbReference>
<feature type="region of interest" description="Disordered" evidence="9">
    <location>
        <begin position="202"/>
        <end position="232"/>
    </location>
</feature>
<dbReference type="GO" id="GO:0000070">
    <property type="term" value="P:mitotic sister chromatid segregation"/>
    <property type="evidence" value="ECO:0007669"/>
    <property type="project" value="TreeGrafter"/>
</dbReference>
<accession>A0A194S9D6</accession>
<dbReference type="EMBL" id="KQ474075">
    <property type="protein sequence ID" value="KPV77199.1"/>
    <property type="molecule type" value="Genomic_DNA"/>
</dbReference>
<reference evidence="10 11" key="1">
    <citation type="journal article" date="2015" name="Front. Microbiol.">
        <title>Genome sequence of the plant growth promoting endophytic yeast Rhodotorula graminis WP1.</title>
        <authorList>
            <person name="Firrincieli A."/>
            <person name="Otillar R."/>
            <person name="Salamov A."/>
            <person name="Schmutz J."/>
            <person name="Khan Z."/>
            <person name="Redman R.S."/>
            <person name="Fleck N.D."/>
            <person name="Lindquist E."/>
            <person name="Grigoriev I.V."/>
            <person name="Doty S.L."/>
        </authorList>
    </citation>
    <scope>NUCLEOTIDE SEQUENCE [LARGE SCALE GENOMIC DNA]</scope>
    <source>
        <strain evidence="10 11">WP1</strain>
    </source>
</reference>
<feature type="region of interest" description="Disordered" evidence="9">
    <location>
        <begin position="294"/>
        <end position="320"/>
    </location>
</feature>
<comment type="subcellular location">
    <subcellularLocation>
        <location evidence="2">Chromosome</location>
        <location evidence="2">Centromere</location>
    </subcellularLocation>
    <subcellularLocation>
        <location evidence="1">Nucleus</location>
    </subcellularLocation>
</comment>
<dbReference type="RefSeq" id="XP_018273248.1">
    <property type="nucleotide sequence ID" value="XM_018416187.1"/>
</dbReference>
<keyword evidence="7" id="KW-0137">Centromere</keyword>
<dbReference type="OMA" id="VACEADN"/>
<gene>
    <name evidence="10" type="ORF">RHOBADRAFT_52140</name>
</gene>
<evidence type="ECO:0000256" key="6">
    <source>
        <dbReference type="ARBA" id="ARBA00023242"/>
    </source>
</evidence>
<evidence type="ECO:0000313" key="11">
    <source>
        <dbReference type="Proteomes" id="UP000053890"/>
    </source>
</evidence>
<keyword evidence="5 8" id="KW-0175">Coiled coil</keyword>
<feature type="coiled-coil region" evidence="8">
    <location>
        <begin position="22"/>
        <end position="49"/>
    </location>
</feature>
<dbReference type="GO" id="GO:0000775">
    <property type="term" value="C:chromosome, centromeric region"/>
    <property type="evidence" value="ECO:0007669"/>
    <property type="project" value="UniProtKB-SubCell"/>
</dbReference>
<sequence>MTNSHGDADSPVEPVDWYKAEAAACEAENELLRCEILQVEEQLERLPEEPEESNDALKRVTALEFELASVEASLSVLRSSKTSSPTSELRMNEQARLEVVNTVDELEKTIAWETQRKEDEVDALDMDKIYLQDATTLYATLAARASTANDTFSPRAAGDILVLRTQGLVRHLSRRTEALQRALVEFVDQLALGGPAAPAAEALEEGEGGAADSSSEREGEIPTSTSSSSFDLGEWIRADPAMRILGTAKAVTSGASDGAPAPDEPERQPETRAFQVKKLLEVLLNRSVLVPSDPWLDTSPSLSAAPGPDSGSTRDDGTGSYPPELVAFLVRAGIAVQHPIERAKVRLEDFAGLGGGGGS</sequence>
<evidence type="ECO:0000256" key="4">
    <source>
        <dbReference type="ARBA" id="ARBA00022454"/>
    </source>
</evidence>
<protein>
    <submittedName>
        <fullName evidence="10">Uncharacterized protein</fullName>
    </submittedName>
</protein>
<evidence type="ECO:0000256" key="5">
    <source>
        <dbReference type="ARBA" id="ARBA00023054"/>
    </source>
</evidence>
<comment type="similarity">
    <text evidence="3">Belongs to the CENP-K/MCM22 family.</text>
</comment>
<evidence type="ECO:0000256" key="1">
    <source>
        <dbReference type="ARBA" id="ARBA00004123"/>
    </source>
</evidence>
<dbReference type="PANTHER" id="PTHR14401">
    <property type="entry name" value="CENTROMERE PROTEIN K"/>
    <property type="match status" value="1"/>
</dbReference>
<proteinExistence type="inferred from homology"/>
<organism evidence="10 11">
    <name type="scientific">Rhodotorula graminis (strain WP1)</name>
    <dbReference type="NCBI Taxonomy" id="578459"/>
    <lineage>
        <taxon>Eukaryota</taxon>
        <taxon>Fungi</taxon>
        <taxon>Dikarya</taxon>
        <taxon>Basidiomycota</taxon>
        <taxon>Pucciniomycotina</taxon>
        <taxon>Microbotryomycetes</taxon>
        <taxon>Sporidiobolales</taxon>
        <taxon>Sporidiobolaceae</taxon>
        <taxon>Rhodotorula</taxon>
    </lineage>
</organism>
<dbReference type="GO" id="GO:0005634">
    <property type="term" value="C:nucleus"/>
    <property type="evidence" value="ECO:0007669"/>
    <property type="project" value="UniProtKB-SubCell"/>
</dbReference>
<dbReference type="PANTHER" id="PTHR14401:SF6">
    <property type="entry name" value="CENTROMERE PROTEIN K"/>
    <property type="match status" value="1"/>
</dbReference>
<dbReference type="GO" id="GO:0051382">
    <property type="term" value="P:kinetochore assembly"/>
    <property type="evidence" value="ECO:0007669"/>
    <property type="project" value="InterPro"/>
</dbReference>